<evidence type="ECO:0000313" key="5">
    <source>
        <dbReference type="Proteomes" id="UP000675747"/>
    </source>
</evidence>
<keyword evidence="1" id="KW-0175">Coiled coil</keyword>
<keyword evidence="3" id="KW-0732">Signal</keyword>
<name>A0AAP2CBF2_9GAMM</name>
<feature type="signal peptide" evidence="3">
    <location>
        <begin position="1"/>
        <end position="23"/>
    </location>
</feature>
<feature type="region of interest" description="Disordered" evidence="2">
    <location>
        <begin position="502"/>
        <end position="524"/>
    </location>
</feature>
<sequence length="603" mass="63452">MIGRVRWGAVLLAGLLLGAGARAQTGGDVEVSREAWGDYAGVAGREARMEQGSLVLRWRWEVPGERLLQEYWEPDAGEPAFREVVARGEAPGTLVLDGSLLLKKRWIGTVQPDGRVLFVGKGLLKLPYLAGVGEDGTWQVKRVKLDDTGRVSAPVEDGTTGFAFVDAVPGTPAPGAATADEPAPATVAEAAAPETAPAAAIAAVPTPEPTPEATSGPAPAPAVPAAAPARSSFGVLDPLLGQRFVYHDFSAFLTPGEDGRSLLIQFGATTYQLVATPDPRVFDVPIHPDGLRDGVAVVEDDGTVEINLKERRGITNLTGGRHRLRFTANDYGGFDIDADYDMGGLNFSGWEWAWAHSYEPYTEVAAAQHALAAAELRRNQEEMARMDAESRAQQDAAFAGMLGDLADYAAQETQRRDEQDAFIADLQAQVAAAERERQATEALRMAAEAEARRVEAQAQMRMQAEQDARVAAEADARLAAAAAPAQVSGARSAGAAPVATAATAPAAPGGGGASTLDDPSTCVTPPRLGPDRACGKGYSATVTNQCTHPVDVRLCHNTERGWNCGTEWGVQPGDDWSYAVCASTGETFMSLRNTGTSGGLAEP</sequence>
<organism evidence="4 5">
    <name type="scientific">Coralloluteibacterium stylophorae</name>
    <dbReference type="NCBI Taxonomy" id="1776034"/>
    <lineage>
        <taxon>Bacteria</taxon>
        <taxon>Pseudomonadati</taxon>
        <taxon>Pseudomonadota</taxon>
        <taxon>Gammaproteobacteria</taxon>
        <taxon>Lysobacterales</taxon>
        <taxon>Lysobacteraceae</taxon>
        <taxon>Coralloluteibacterium</taxon>
    </lineage>
</organism>
<gene>
    <name evidence="4" type="ORF">KB893_009435</name>
</gene>
<evidence type="ECO:0000256" key="3">
    <source>
        <dbReference type="SAM" id="SignalP"/>
    </source>
</evidence>
<protein>
    <submittedName>
        <fullName evidence="4">Uncharacterized protein</fullName>
    </submittedName>
</protein>
<comment type="caution">
    <text evidence="4">The sequence shown here is derived from an EMBL/GenBank/DDBJ whole genome shotgun (WGS) entry which is preliminary data.</text>
</comment>
<feature type="coiled-coil region" evidence="1">
    <location>
        <begin position="416"/>
        <end position="466"/>
    </location>
</feature>
<reference evidence="4 5" key="1">
    <citation type="journal article" date="2021" name="Microbiol. Resour. Announc.">
        <title>Draft Genome Sequence of Coralloluteibacterium stylophorae LMG 29479T.</title>
        <authorList>
            <person name="Karlyshev A.V."/>
            <person name="Kudryashova E.B."/>
            <person name="Ariskina E.V."/>
            <person name="Conroy A.P."/>
            <person name="Abidueva E.Y."/>
        </authorList>
    </citation>
    <scope>NUCLEOTIDE SEQUENCE [LARGE SCALE GENOMIC DNA]</scope>
    <source>
        <strain evidence="4 5">LMG 29479</strain>
    </source>
</reference>
<evidence type="ECO:0000256" key="1">
    <source>
        <dbReference type="SAM" id="Coils"/>
    </source>
</evidence>
<proteinExistence type="predicted"/>
<feature type="chain" id="PRO_5043013198" evidence="3">
    <location>
        <begin position="24"/>
        <end position="603"/>
    </location>
</feature>
<accession>A0AAP2CBF2</accession>
<evidence type="ECO:0000313" key="4">
    <source>
        <dbReference type="EMBL" id="MBS7457355.1"/>
    </source>
</evidence>
<dbReference type="RefSeq" id="WP_213173629.1">
    <property type="nucleotide sequence ID" value="NZ_JAGQFT020000005.1"/>
</dbReference>
<keyword evidence="5" id="KW-1185">Reference proteome</keyword>
<dbReference type="AlphaFoldDB" id="A0AAP2CBF2"/>
<dbReference type="Proteomes" id="UP000675747">
    <property type="component" value="Unassembled WGS sequence"/>
</dbReference>
<dbReference type="EMBL" id="JAGQFT020000005">
    <property type="protein sequence ID" value="MBS7457355.1"/>
    <property type="molecule type" value="Genomic_DNA"/>
</dbReference>
<evidence type="ECO:0000256" key="2">
    <source>
        <dbReference type="SAM" id="MobiDB-lite"/>
    </source>
</evidence>